<evidence type="ECO:0000256" key="3">
    <source>
        <dbReference type="ARBA" id="ARBA00048448"/>
    </source>
</evidence>
<dbReference type="AlphaFoldDB" id="A0AAE0JY86"/>
<feature type="domain" description="Amine oxidase" evidence="5">
    <location>
        <begin position="93"/>
        <end position="191"/>
    </location>
</feature>
<dbReference type="EC" id="1.4.3.4" evidence="2"/>
<dbReference type="Gene3D" id="1.10.405.10">
    <property type="entry name" value="Guanine Nucleotide Dissociation Inhibitor, domain 1"/>
    <property type="match status" value="1"/>
</dbReference>
<proteinExistence type="inferred from homology"/>
<sequence>MYTNIVVIAITYACISPLMLGWAAIGTGLFYLAIQCFIRDPYEGENSDDPVSEAAISEAVNFLASTLLSVSADGISSLFMIMHLKSRTGLKNMISESFCINLEERLPRGPLRLSSPVIEIKQKASWCYAAIKDGWIFRSKRVIISIPTTLRHNIVFSPKLPVAHKAPETASIGYYAKMVLGYSKPWWRLYGLSGAMESTK</sequence>
<keyword evidence="4" id="KW-0812">Transmembrane</keyword>
<comment type="similarity">
    <text evidence="1">Belongs to the flavin monoamine oxidase family.</text>
</comment>
<keyword evidence="7" id="KW-1185">Reference proteome</keyword>
<evidence type="ECO:0000313" key="6">
    <source>
        <dbReference type="EMBL" id="KAK3366543.1"/>
    </source>
</evidence>
<dbReference type="PANTHER" id="PTHR43563">
    <property type="entry name" value="AMINE OXIDASE"/>
    <property type="match status" value="1"/>
</dbReference>
<dbReference type="EMBL" id="JAULSW010000012">
    <property type="protein sequence ID" value="KAK3366543.1"/>
    <property type="molecule type" value="Genomic_DNA"/>
</dbReference>
<keyword evidence="4" id="KW-0472">Membrane</keyword>
<evidence type="ECO:0000256" key="1">
    <source>
        <dbReference type="ARBA" id="ARBA00005995"/>
    </source>
</evidence>
<name>A0AAE0JY86_9PEZI</name>
<comment type="caution">
    <text evidence="6">The sequence shown here is derived from an EMBL/GenBank/DDBJ whole genome shotgun (WGS) entry which is preliminary data.</text>
</comment>
<evidence type="ECO:0000259" key="5">
    <source>
        <dbReference type="Pfam" id="PF01593"/>
    </source>
</evidence>
<feature type="transmembrane region" description="Helical" evidence="4">
    <location>
        <begin position="7"/>
        <end position="34"/>
    </location>
</feature>
<dbReference type="InterPro" id="IPR036188">
    <property type="entry name" value="FAD/NAD-bd_sf"/>
</dbReference>
<dbReference type="Gene3D" id="3.90.660.10">
    <property type="match status" value="1"/>
</dbReference>
<dbReference type="Pfam" id="PF01593">
    <property type="entry name" value="Amino_oxidase"/>
    <property type="match status" value="1"/>
</dbReference>
<reference evidence="6" key="1">
    <citation type="journal article" date="2023" name="Mol. Phylogenet. Evol.">
        <title>Genome-scale phylogeny and comparative genomics of the fungal order Sordariales.</title>
        <authorList>
            <person name="Hensen N."/>
            <person name="Bonometti L."/>
            <person name="Westerberg I."/>
            <person name="Brannstrom I.O."/>
            <person name="Guillou S."/>
            <person name="Cros-Aarteil S."/>
            <person name="Calhoun S."/>
            <person name="Haridas S."/>
            <person name="Kuo A."/>
            <person name="Mondo S."/>
            <person name="Pangilinan J."/>
            <person name="Riley R."/>
            <person name="LaButti K."/>
            <person name="Andreopoulos B."/>
            <person name="Lipzen A."/>
            <person name="Chen C."/>
            <person name="Yan M."/>
            <person name="Daum C."/>
            <person name="Ng V."/>
            <person name="Clum A."/>
            <person name="Steindorff A."/>
            <person name="Ohm R.A."/>
            <person name="Martin F."/>
            <person name="Silar P."/>
            <person name="Natvig D.O."/>
            <person name="Lalanne C."/>
            <person name="Gautier V."/>
            <person name="Ament-Velasquez S.L."/>
            <person name="Kruys A."/>
            <person name="Hutchinson M.I."/>
            <person name="Powell A.J."/>
            <person name="Barry K."/>
            <person name="Miller A.N."/>
            <person name="Grigoriev I.V."/>
            <person name="Debuchy R."/>
            <person name="Gladieux P."/>
            <person name="Hiltunen Thoren M."/>
            <person name="Johannesson H."/>
        </authorList>
    </citation>
    <scope>NUCLEOTIDE SEQUENCE</scope>
    <source>
        <strain evidence="6">CBS 232.78</strain>
    </source>
</reference>
<evidence type="ECO:0000313" key="7">
    <source>
        <dbReference type="Proteomes" id="UP001285441"/>
    </source>
</evidence>
<dbReference type="InterPro" id="IPR050703">
    <property type="entry name" value="Flavin_MAO"/>
</dbReference>
<reference evidence="6" key="2">
    <citation type="submission" date="2023-06" db="EMBL/GenBank/DDBJ databases">
        <authorList>
            <consortium name="Lawrence Berkeley National Laboratory"/>
            <person name="Haridas S."/>
            <person name="Hensen N."/>
            <person name="Bonometti L."/>
            <person name="Westerberg I."/>
            <person name="Brannstrom I.O."/>
            <person name="Guillou S."/>
            <person name="Cros-Aarteil S."/>
            <person name="Calhoun S."/>
            <person name="Kuo A."/>
            <person name="Mondo S."/>
            <person name="Pangilinan J."/>
            <person name="Riley R."/>
            <person name="LaButti K."/>
            <person name="Andreopoulos B."/>
            <person name="Lipzen A."/>
            <person name="Chen C."/>
            <person name="Yanf M."/>
            <person name="Daum C."/>
            <person name="Ng V."/>
            <person name="Clum A."/>
            <person name="Steindorff A."/>
            <person name="Ohm R."/>
            <person name="Martin F."/>
            <person name="Silar P."/>
            <person name="Natvig D."/>
            <person name="Lalanne C."/>
            <person name="Gautier V."/>
            <person name="Ament-velasquez S.L."/>
            <person name="Kruys A."/>
            <person name="Hutchinson M.I."/>
            <person name="Powell A.J."/>
            <person name="Barry K."/>
            <person name="Miller A.N."/>
            <person name="Grigoriev I.V."/>
            <person name="Debuchy R."/>
            <person name="Gladieux P."/>
            <person name="Thoren M.H."/>
            <person name="Johannesson H."/>
        </authorList>
    </citation>
    <scope>NUCLEOTIDE SEQUENCE</scope>
    <source>
        <strain evidence="6">CBS 232.78</strain>
    </source>
</reference>
<dbReference type="InterPro" id="IPR002937">
    <property type="entry name" value="Amino_oxidase"/>
</dbReference>
<gene>
    <name evidence="6" type="ORF">B0H63DRAFT_529924</name>
</gene>
<dbReference type="PANTHER" id="PTHR43563:SF14">
    <property type="entry name" value="AMINE OXIDASE"/>
    <property type="match status" value="1"/>
</dbReference>
<accession>A0AAE0JY86</accession>
<dbReference type="Proteomes" id="UP001285441">
    <property type="component" value="Unassembled WGS sequence"/>
</dbReference>
<keyword evidence="4" id="KW-1133">Transmembrane helix</keyword>
<protein>
    <recommendedName>
        <fullName evidence="2">monoamine oxidase</fullName>
        <ecNumber evidence="2">1.4.3.4</ecNumber>
    </recommendedName>
</protein>
<comment type="catalytic activity">
    <reaction evidence="3">
        <text>a secondary aliphatic amine + O2 + H2O = a primary amine + an aldehyde + H2O2</text>
        <dbReference type="Rhea" id="RHEA:26414"/>
        <dbReference type="ChEBI" id="CHEBI:15377"/>
        <dbReference type="ChEBI" id="CHEBI:15379"/>
        <dbReference type="ChEBI" id="CHEBI:16240"/>
        <dbReference type="ChEBI" id="CHEBI:17478"/>
        <dbReference type="ChEBI" id="CHEBI:58855"/>
        <dbReference type="ChEBI" id="CHEBI:65296"/>
        <dbReference type="EC" id="1.4.3.4"/>
    </reaction>
</comment>
<dbReference type="GO" id="GO:0097621">
    <property type="term" value="F:monoamine oxidase activity"/>
    <property type="evidence" value="ECO:0007669"/>
    <property type="project" value="UniProtKB-EC"/>
</dbReference>
<dbReference type="Gene3D" id="3.50.50.60">
    <property type="entry name" value="FAD/NAD(P)-binding domain"/>
    <property type="match status" value="1"/>
</dbReference>
<evidence type="ECO:0000256" key="4">
    <source>
        <dbReference type="SAM" id="Phobius"/>
    </source>
</evidence>
<evidence type="ECO:0000256" key="2">
    <source>
        <dbReference type="ARBA" id="ARBA00012804"/>
    </source>
</evidence>
<organism evidence="6 7">
    <name type="scientific">Podospora didyma</name>
    <dbReference type="NCBI Taxonomy" id="330526"/>
    <lineage>
        <taxon>Eukaryota</taxon>
        <taxon>Fungi</taxon>
        <taxon>Dikarya</taxon>
        <taxon>Ascomycota</taxon>
        <taxon>Pezizomycotina</taxon>
        <taxon>Sordariomycetes</taxon>
        <taxon>Sordariomycetidae</taxon>
        <taxon>Sordariales</taxon>
        <taxon>Podosporaceae</taxon>
        <taxon>Podospora</taxon>
    </lineage>
</organism>